<feature type="transmembrane region" description="Helical" evidence="1">
    <location>
        <begin position="99"/>
        <end position="115"/>
    </location>
</feature>
<feature type="transmembrane region" description="Helical" evidence="1">
    <location>
        <begin position="5"/>
        <end position="24"/>
    </location>
</feature>
<feature type="domain" description="DUF1468" evidence="2">
    <location>
        <begin position="5"/>
        <end position="148"/>
    </location>
</feature>
<accession>A0AAU7KJ13</accession>
<keyword evidence="1" id="KW-0472">Membrane</keyword>
<reference evidence="3" key="1">
    <citation type="submission" date="2022-06" db="EMBL/GenBank/DDBJ databases">
        <title>A novel DMS-producing enzyme.</title>
        <authorList>
            <person name="Zhang Y."/>
        </authorList>
    </citation>
    <scope>NUCLEOTIDE SEQUENCE</scope>
    <source>
        <strain evidence="3">RT37</strain>
    </source>
</reference>
<organism evidence="3">
    <name type="scientific">Halomonas sp. RT37</name>
    <dbReference type="NCBI Taxonomy" id="2950872"/>
    <lineage>
        <taxon>Bacteria</taxon>
        <taxon>Pseudomonadati</taxon>
        <taxon>Pseudomonadota</taxon>
        <taxon>Gammaproteobacteria</taxon>
        <taxon>Oceanospirillales</taxon>
        <taxon>Halomonadaceae</taxon>
        <taxon>Halomonas</taxon>
    </lineage>
</organism>
<keyword evidence="1" id="KW-0812">Transmembrane</keyword>
<keyword evidence="1" id="KW-1133">Transmembrane helix</keyword>
<proteinExistence type="predicted"/>
<dbReference type="PROSITE" id="PS51257">
    <property type="entry name" value="PROKAR_LIPOPROTEIN"/>
    <property type="match status" value="1"/>
</dbReference>
<dbReference type="RefSeq" id="WP_348827370.1">
    <property type="nucleotide sequence ID" value="NZ_CP098827.1"/>
</dbReference>
<dbReference type="EMBL" id="CP098827">
    <property type="protein sequence ID" value="XBO71183.1"/>
    <property type="molecule type" value="Genomic_DNA"/>
</dbReference>
<evidence type="ECO:0000313" key="3">
    <source>
        <dbReference type="EMBL" id="XBO71183.1"/>
    </source>
</evidence>
<feature type="transmembrane region" description="Helical" evidence="1">
    <location>
        <begin position="75"/>
        <end position="93"/>
    </location>
</feature>
<dbReference type="Pfam" id="PF07331">
    <property type="entry name" value="TctB"/>
    <property type="match status" value="1"/>
</dbReference>
<evidence type="ECO:0000259" key="2">
    <source>
        <dbReference type="Pfam" id="PF07331"/>
    </source>
</evidence>
<name>A0AAU7KJ13_9GAMM</name>
<evidence type="ECO:0000256" key="1">
    <source>
        <dbReference type="SAM" id="Phobius"/>
    </source>
</evidence>
<dbReference type="InterPro" id="IPR009936">
    <property type="entry name" value="DUF1468"/>
</dbReference>
<protein>
    <submittedName>
        <fullName evidence="3">Tripartite tricarboxylate transporter TctB family protein</fullName>
    </submittedName>
</protein>
<sequence length="156" mass="16988">MRDFILGLAFMLSGCIVIYVAQQYPTMASLQFGPSLFPSLIGGGFLIGGLFLSVKQVPILKTQYASNTPGNNRPLPIRSLLASLLPCVMIIFYILTSEFLGAAVSLAIGIFVLMLSRKASLLLSLAVSILASLIIYFIFSTYLMIPLPEGLMRFWG</sequence>
<dbReference type="AlphaFoldDB" id="A0AAU7KJ13"/>
<feature type="transmembrane region" description="Helical" evidence="1">
    <location>
        <begin position="36"/>
        <end position="54"/>
    </location>
</feature>
<feature type="transmembrane region" description="Helical" evidence="1">
    <location>
        <begin position="122"/>
        <end position="145"/>
    </location>
</feature>
<gene>
    <name evidence="3" type="ORF">NFG58_00230</name>
</gene>